<comment type="caution">
    <text evidence="2">The sequence shown here is derived from an EMBL/GenBank/DDBJ whole genome shotgun (WGS) entry which is preliminary data.</text>
</comment>
<reference evidence="2" key="1">
    <citation type="journal article" date="2023" name="Mol. Phylogenet. Evol.">
        <title>Genome-scale phylogeny and comparative genomics of the fungal order Sordariales.</title>
        <authorList>
            <person name="Hensen N."/>
            <person name="Bonometti L."/>
            <person name="Westerberg I."/>
            <person name="Brannstrom I.O."/>
            <person name="Guillou S."/>
            <person name="Cros-Aarteil S."/>
            <person name="Calhoun S."/>
            <person name="Haridas S."/>
            <person name="Kuo A."/>
            <person name="Mondo S."/>
            <person name="Pangilinan J."/>
            <person name="Riley R."/>
            <person name="LaButti K."/>
            <person name="Andreopoulos B."/>
            <person name="Lipzen A."/>
            <person name="Chen C."/>
            <person name="Yan M."/>
            <person name="Daum C."/>
            <person name="Ng V."/>
            <person name="Clum A."/>
            <person name="Steindorff A."/>
            <person name="Ohm R.A."/>
            <person name="Martin F."/>
            <person name="Silar P."/>
            <person name="Natvig D.O."/>
            <person name="Lalanne C."/>
            <person name="Gautier V."/>
            <person name="Ament-Velasquez S.L."/>
            <person name="Kruys A."/>
            <person name="Hutchinson M.I."/>
            <person name="Powell A.J."/>
            <person name="Barry K."/>
            <person name="Miller A.N."/>
            <person name="Grigoriev I.V."/>
            <person name="Debuchy R."/>
            <person name="Gladieux P."/>
            <person name="Hiltunen Thoren M."/>
            <person name="Johannesson H."/>
        </authorList>
    </citation>
    <scope>NUCLEOTIDE SEQUENCE</scope>
    <source>
        <strain evidence="2">PSN309</strain>
    </source>
</reference>
<feature type="transmembrane region" description="Helical" evidence="1">
    <location>
        <begin position="12"/>
        <end position="30"/>
    </location>
</feature>
<dbReference type="EMBL" id="MU864441">
    <property type="protein sequence ID" value="KAK4185745.1"/>
    <property type="molecule type" value="Genomic_DNA"/>
</dbReference>
<keyword evidence="1" id="KW-0472">Membrane</keyword>
<keyword evidence="1" id="KW-0812">Transmembrane</keyword>
<keyword evidence="1" id="KW-1133">Transmembrane helix</keyword>
<organism evidence="2 3">
    <name type="scientific">Podospora australis</name>
    <dbReference type="NCBI Taxonomy" id="1536484"/>
    <lineage>
        <taxon>Eukaryota</taxon>
        <taxon>Fungi</taxon>
        <taxon>Dikarya</taxon>
        <taxon>Ascomycota</taxon>
        <taxon>Pezizomycotina</taxon>
        <taxon>Sordariomycetes</taxon>
        <taxon>Sordariomycetidae</taxon>
        <taxon>Sordariales</taxon>
        <taxon>Podosporaceae</taxon>
        <taxon>Podospora</taxon>
    </lineage>
</organism>
<name>A0AAN6WPJ0_9PEZI</name>
<keyword evidence="3" id="KW-1185">Reference proteome</keyword>
<accession>A0AAN6WPJ0</accession>
<dbReference type="AlphaFoldDB" id="A0AAN6WPJ0"/>
<evidence type="ECO:0000313" key="2">
    <source>
        <dbReference type="EMBL" id="KAK4185745.1"/>
    </source>
</evidence>
<dbReference type="Proteomes" id="UP001302126">
    <property type="component" value="Unassembled WGS sequence"/>
</dbReference>
<sequence length="128" mass="13981">MNKPSSDMGNWGCPWSFVLLGAYMGAFAITRQTAGLGKPIMVDLHILVVCLIRSTNSRKCPSRHPATGCWRTICRSGREGGGLSLTPPRKCIGPHHVSQSFGATLQSFPIMGIDPDMRWTSFIPANQH</sequence>
<reference evidence="2" key="2">
    <citation type="submission" date="2023-05" db="EMBL/GenBank/DDBJ databases">
        <authorList>
            <consortium name="Lawrence Berkeley National Laboratory"/>
            <person name="Steindorff A."/>
            <person name="Hensen N."/>
            <person name="Bonometti L."/>
            <person name="Westerberg I."/>
            <person name="Brannstrom I.O."/>
            <person name="Guillou S."/>
            <person name="Cros-Aarteil S."/>
            <person name="Calhoun S."/>
            <person name="Haridas S."/>
            <person name="Kuo A."/>
            <person name="Mondo S."/>
            <person name="Pangilinan J."/>
            <person name="Riley R."/>
            <person name="Labutti K."/>
            <person name="Andreopoulos B."/>
            <person name="Lipzen A."/>
            <person name="Chen C."/>
            <person name="Yanf M."/>
            <person name="Daum C."/>
            <person name="Ng V."/>
            <person name="Clum A."/>
            <person name="Ohm R."/>
            <person name="Martin F."/>
            <person name="Silar P."/>
            <person name="Natvig D."/>
            <person name="Lalanne C."/>
            <person name="Gautier V."/>
            <person name="Ament-Velasquez S.L."/>
            <person name="Kruys A."/>
            <person name="Hutchinson M.I."/>
            <person name="Powell A.J."/>
            <person name="Barry K."/>
            <person name="Miller A.N."/>
            <person name="Grigoriev I.V."/>
            <person name="Debuchy R."/>
            <person name="Gladieux P."/>
            <person name="Thoren M.H."/>
            <person name="Johannesson H."/>
        </authorList>
    </citation>
    <scope>NUCLEOTIDE SEQUENCE</scope>
    <source>
        <strain evidence="2">PSN309</strain>
    </source>
</reference>
<gene>
    <name evidence="2" type="ORF">QBC35DRAFT_297676</name>
</gene>
<proteinExistence type="predicted"/>
<evidence type="ECO:0000256" key="1">
    <source>
        <dbReference type="SAM" id="Phobius"/>
    </source>
</evidence>
<evidence type="ECO:0000313" key="3">
    <source>
        <dbReference type="Proteomes" id="UP001302126"/>
    </source>
</evidence>
<protein>
    <submittedName>
        <fullName evidence="2">Uncharacterized protein</fullName>
    </submittedName>
</protein>